<comment type="caution">
    <text evidence="1">The sequence shown here is derived from an EMBL/GenBank/DDBJ whole genome shotgun (WGS) entry which is preliminary data.</text>
</comment>
<name>A0ACB9SDM7_9MYRT</name>
<keyword evidence="2" id="KW-1185">Reference proteome</keyword>
<proteinExistence type="predicted"/>
<evidence type="ECO:0000313" key="2">
    <source>
        <dbReference type="Proteomes" id="UP001057402"/>
    </source>
</evidence>
<accession>A0ACB9SDM7</accession>
<gene>
    <name evidence="1" type="ORF">MLD38_001737</name>
</gene>
<protein>
    <submittedName>
        <fullName evidence="1">Uncharacterized protein</fullName>
    </submittedName>
</protein>
<sequence length="109" mass="12017">MAIRFFIAPISDQTELAEEGTDALSGTLEGALFLILNHPRVLAKAQSKIYKVVGFDRLMDKQDMGKLPYLHCIISERLSAAWSSADTTRVVPGVSRGRIQNPRMRGSAN</sequence>
<reference evidence="2" key="1">
    <citation type="journal article" date="2023" name="Front. Plant Sci.">
        <title>Chromosomal-level genome assembly of Melastoma candidum provides insights into trichome evolution.</title>
        <authorList>
            <person name="Zhong Y."/>
            <person name="Wu W."/>
            <person name="Sun C."/>
            <person name="Zou P."/>
            <person name="Liu Y."/>
            <person name="Dai S."/>
            <person name="Zhou R."/>
        </authorList>
    </citation>
    <scope>NUCLEOTIDE SEQUENCE [LARGE SCALE GENOMIC DNA]</scope>
</reference>
<evidence type="ECO:0000313" key="1">
    <source>
        <dbReference type="EMBL" id="KAI4389520.1"/>
    </source>
</evidence>
<organism evidence="1 2">
    <name type="scientific">Melastoma candidum</name>
    <dbReference type="NCBI Taxonomy" id="119954"/>
    <lineage>
        <taxon>Eukaryota</taxon>
        <taxon>Viridiplantae</taxon>
        <taxon>Streptophyta</taxon>
        <taxon>Embryophyta</taxon>
        <taxon>Tracheophyta</taxon>
        <taxon>Spermatophyta</taxon>
        <taxon>Magnoliopsida</taxon>
        <taxon>eudicotyledons</taxon>
        <taxon>Gunneridae</taxon>
        <taxon>Pentapetalae</taxon>
        <taxon>rosids</taxon>
        <taxon>malvids</taxon>
        <taxon>Myrtales</taxon>
        <taxon>Melastomataceae</taxon>
        <taxon>Melastomatoideae</taxon>
        <taxon>Melastomateae</taxon>
        <taxon>Melastoma</taxon>
    </lineage>
</organism>
<dbReference type="EMBL" id="CM042880">
    <property type="protein sequence ID" value="KAI4389520.1"/>
    <property type="molecule type" value="Genomic_DNA"/>
</dbReference>
<dbReference type="Proteomes" id="UP001057402">
    <property type="component" value="Chromosome 1"/>
</dbReference>